<evidence type="ECO:0000313" key="1">
    <source>
        <dbReference type="EMBL" id="GMR30883.1"/>
    </source>
</evidence>
<name>A0AAN4Z2S4_9BILA</name>
<dbReference type="Proteomes" id="UP001328107">
    <property type="component" value="Unassembled WGS sequence"/>
</dbReference>
<proteinExistence type="predicted"/>
<dbReference type="InterPro" id="IPR008551">
    <property type="entry name" value="TANGO2"/>
</dbReference>
<dbReference type="GO" id="GO:0007030">
    <property type="term" value="P:Golgi organization"/>
    <property type="evidence" value="ECO:0007669"/>
    <property type="project" value="TreeGrafter"/>
</dbReference>
<comment type="caution">
    <text evidence="1">The sequence shown here is derived from an EMBL/GenBank/DDBJ whole genome shotgun (WGS) entry which is preliminary data.</text>
</comment>
<dbReference type="AlphaFoldDB" id="A0AAN4Z2S4"/>
<reference evidence="2" key="1">
    <citation type="submission" date="2022-10" db="EMBL/GenBank/DDBJ databases">
        <title>Genome assembly of Pristionchus species.</title>
        <authorList>
            <person name="Yoshida K."/>
            <person name="Sommer R.J."/>
        </authorList>
    </citation>
    <scope>NUCLEOTIDE SEQUENCE [LARGE SCALE GENOMIC DNA]</scope>
    <source>
        <strain evidence="2">RS5460</strain>
    </source>
</reference>
<accession>A0AAN4Z2S4</accession>
<keyword evidence="2" id="KW-1185">Reference proteome</keyword>
<dbReference type="GO" id="GO:0009306">
    <property type="term" value="P:protein secretion"/>
    <property type="evidence" value="ECO:0007669"/>
    <property type="project" value="TreeGrafter"/>
</dbReference>
<gene>
    <name evidence="1" type="ORF">PMAYCL1PPCAC_01078</name>
</gene>
<feature type="non-terminal residue" evidence="1">
    <location>
        <position position="1"/>
    </location>
</feature>
<dbReference type="PANTHER" id="PTHR17985">
    <property type="entry name" value="SER/THR-RICH PROTEIN T10 IN DGCR REGION"/>
    <property type="match status" value="1"/>
</dbReference>
<dbReference type="GO" id="GO:0005794">
    <property type="term" value="C:Golgi apparatus"/>
    <property type="evidence" value="ECO:0007669"/>
    <property type="project" value="TreeGrafter"/>
</dbReference>
<protein>
    <submittedName>
        <fullName evidence="1">Uncharacterized protein</fullName>
    </submittedName>
</protein>
<dbReference type="EMBL" id="BTRK01000001">
    <property type="protein sequence ID" value="GMR30883.1"/>
    <property type="molecule type" value="Genomic_DNA"/>
</dbReference>
<sequence length="280" mass="30472">SAMCNLFLTLRPPTARHSLILLSIRDEMLQRPTAAAAWRNGVLSGIDLQDPLKGTWFGINEQGKIGVLLSITASKSAELTSRGRIVHDFLSSSKDGADFCSSLVPHAGEYNGFTFVAIDRPAGGDYQMHSFTNALVDELAPLSWPTGTHVVGNCPPHATFEKMKHGKALFQGVLDGLGQSTSDAEIAESLFSVGADAKQCYPDSQLESQVKTTDPRCLSSIFIRVGSPPLYGTRCQTALIVNADGSAFLRERRLLNIFEEHGKEEWESNDFSFIVPPTTQ</sequence>
<dbReference type="PANTHER" id="PTHR17985:SF8">
    <property type="entry name" value="TRANSPORT AND GOLGI ORGANIZATION PROTEIN 2 HOMOLOG"/>
    <property type="match status" value="1"/>
</dbReference>
<organism evidence="1 2">
    <name type="scientific">Pristionchus mayeri</name>
    <dbReference type="NCBI Taxonomy" id="1317129"/>
    <lineage>
        <taxon>Eukaryota</taxon>
        <taxon>Metazoa</taxon>
        <taxon>Ecdysozoa</taxon>
        <taxon>Nematoda</taxon>
        <taxon>Chromadorea</taxon>
        <taxon>Rhabditida</taxon>
        <taxon>Rhabditina</taxon>
        <taxon>Diplogasteromorpha</taxon>
        <taxon>Diplogasteroidea</taxon>
        <taxon>Neodiplogasteridae</taxon>
        <taxon>Pristionchus</taxon>
    </lineage>
</organism>
<evidence type="ECO:0000313" key="2">
    <source>
        <dbReference type="Proteomes" id="UP001328107"/>
    </source>
</evidence>
<dbReference type="Pfam" id="PF05742">
    <property type="entry name" value="TANGO2"/>
    <property type="match status" value="1"/>
</dbReference>